<evidence type="ECO:0000313" key="3">
    <source>
        <dbReference type="Proteomes" id="UP000246661"/>
    </source>
</evidence>
<reference evidence="3" key="1">
    <citation type="submission" date="2018-05" db="EMBL/GenBank/DDBJ databases">
        <authorList>
            <person name="Klenk H.-P."/>
            <person name="Huntemann M."/>
            <person name="Clum A."/>
            <person name="Pillay M."/>
            <person name="Palaniappan K."/>
            <person name="Varghese N."/>
            <person name="Mikhailova N."/>
            <person name="Stamatis D."/>
            <person name="Reddy T."/>
            <person name="Daum C."/>
            <person name="Shapiro N."/>
            <person name="Ivanova N."/>
            <person name="Kyrpides N."/>
            <person name="Woyke T."/>
        </authorList>
    </citation>
    <scope>NUCLEOTIDE SEQUENCE [LARGE SCALE GENOMIC DNA]</scope>
    <source>
        <strain evidence="3">DSM 45417</strain>
    </source>
</reference>
<comment type="caution">
    <text evidence="2">The sequence shown here is derived from an EMBL/GenBank/DDBJ whole genome shotgun (WGS) entry which is preliminary data.</text>
</comment>
<feature type="region of interest" description="Disordered" evidence="1">
    <location>
        <begin position="323"/>
        <end position="427"/>
    </location>
</feature>
<dbReference type="AlphaFoldDB" id="A0A317QFQ7"/>
<evidence type="ECO:0000256" key="1">
    <source>
        <dbReference type="SAM" id="MobiDB-lite"/>
    </source>
</evidence>
<keyword evidence="3" id="KW-1185">Reference proteome</keyword>
<proteinExistence type="predicted"/>
<feature type="compositionally biased region" description="Basic and acidic residues" evidence="1">
    <location>
        <begin position="143"/>
        <end position="154"/>
    </location>
</feature>
<protein>
    <submittedName>
        <fullName evidence="2">Uncharacterized protein</fullName>
    </submittedName>
</protein>
<sequence>MGPGQVAGERAQEQCGGGPAGVAGRVVGVGDVAVQLVGVLPVQRHAPDPLAGVQRGGRQRGGEAVGGGVQPGRPGAQRDLHRPGQGGDVDQHRGAQAQAGVGQAVGEDHPALGVGVPHLGGAPPDVPHDVGRPIGRAGHRVLRGRDDGGHRDGELQAGGGIERAEHRRSPGHVGLHLAHAGTVLDLDAAGVEGDALAHQRRPGRAGTGRLVRGDDDPRRGRRAAADGEHAAEAARSELLGAEHGDGHVRQAGEPRDGLLRQPGRVPGVRRGVDQVAGPGDGGGGDLPGPCRGDDGGVRGTGGDEGDGGQPRRVRLAALAEAVAGQDRGLDGGADLVGPGGGDGAVEGQDEPGGAVLGEGLRAAHRGGDVAAQVRQRPVTRPDRDDAARPAARDRQVGDGPGPAGVPGVGQRAGQQPGGHRREGAGGR</sequence>
<dbReference type="Proteomes" id="UP000246661">
    <property type="component" value="Unassembled WGS sequence"/>
</dbReference>
<feature type="compositionally biased region" description="Basic and acidic residues" evidence="1">
    <location>
        <begin position="379"/>
        <end position="396"/>
    </location>
</feature>
<evidence type="ECO:0000313" key="2">
    <source>
        <dbReference type="EMBL" id="PWW21145.1"/>
    </source>
</evidence>
<feature type="region of interest" description="Disordered" evidence="1">
    <location>
        <begin position="1"/>
        <end position="22"/>
    </location>
</feature>
<name>A0A317QFQ7_9ACTN</name>
<feature type="region of interest" description="Disordered" evidence="1">
    <location>
        <begin position="47"/>
        <end position="169"/>
    </location>
</feature>
<accession>A0A317QFQ7</accession>
<gene>
    <name evidence="2" type="ORF">JD79_00273</name>
</gene>
<feature type="compositionally biased region" description="Low complexity" evidence="1">
    <location>
        <begin position="94"/>
        <end position="105"/>
    </location>
</feature>
<dbReference type="EMBL" id="QGTX01000001">
    <property type="protein sequence ID" value="PWW21145.1"/>
    <property type="molecule type" value="Genomic_DNA"/>
</dbReference>
<feature type="compositionally biased region" description="Gly residues" evidence="1">
    <location>
        <begin position="398"/>
        <end position="407"/>
    </location>
</feature>
<organism evidence="2 3">
    <name type="scientific">Geodermatophilus normandii</name>
    <dbReference type="NCBI Taxonomy" id="1137989"/>
    <lineage>
        <taxon>Bacteria</taxon>
        <taxon>Bacillati</taxon>
        <taxon>Actinomycetota</taxon>
        <taxon>Actinomycetes</taxon>
        <taxon>Geodermatophilales</taxon>
        <taxon>Geodermatophilaceae</taxon>
        <taxon>Geodermatophilus</taxon>
    </lineage>
</organism>
<feature type="compositionally biased region" description="Basic and acidic residues" evidence="1">
    <location>
        <begin position="211"/>
        <end position="258"/>
    </location>
</feature>
<feature type="region of interest" description="Disordered" evidence="1">
    <location>
        <begin position="195"/>
        <end position="311"/>
    </location>
</feature>